<evidence type="ECO:0000313" key="6">
    <source>
        <dbReference type="Proteomes" id="UP000476064"/>
    </source>
</evidence>
<feature type="repeat" description="NHL" evidence="2">
    <location>
        <begin position="117"/>
        <end position="159"/>
    </location>
</feature>
<dbReference type="InterPro" id="IPR012854">
    <property type="entry name" value="Cu_amine_oxidase-like_N"/>
</dbReference>
<evidence type="ECO:0000256" key="2">
    <source>
        <dbReference type="PROSITE-ProRule" id="PRU00504"/>
    </source>
</evidence>
<feature type="domain" description="Copper amine oxidase-like N-terminal" evidence="4">
    <location>
        <begin position="425"/>
        <end position="528"/>
    </location>
</feature>
<dbReference type="InterPro" id="IPR001258">
    <property type="entry name" value="NHL_repeat"/>
</dbReference>
<dbReference type="InterPro" id="IPR036582">
    <property type="entry name" value="Mao_N_sf"/>
</dbReference>
<keyword evidence="3" id="KW-0732">Signal</keyword>
<keyword evidence="1" id="KW-0677">Repeat</keyword>
<evidence type="ECO:0000256" key="1">
    <source>
        <dbReference type="ARBA" id="ARBA00022737"/>
    </source>
</evidence>
<evidence type="ECO:0000313" key="5">
    <source>
        <dbReference type="EMBL" id="QHT61999.1"/>
    </source>
</evidence>
<sequence>MRKITRFAAIAAAASAVLAATGGTGYADAGSSRDTIGNLKALYEVHTIAGTGDYRLSSGAPLGSAFRTPSSLLKDNGTDAYLVSDTGNQQLRYITSKATDKAAGLYIGSGDKDDPLGSFVDGPAAEAAFNGPAGLAQDASGNVYVADAGNNAIRRIDAEGKVTTVAGTGVFGDADGAGAKAEFDHPLDVAVTKDGVIYVADTLNHVIRQIKNGAVTTLTAHSDRIVEYSPGSVAAAGDYADGPIGQAKFNEPSGLALDGKGNLYVSDTGNDLIRYIDFKAGKVTTVAGAGAPAGTAGLYGANAVYAEGGFADGAARAAKFHAPRGIDVTADGGVLIADSLNHAIRYLFSGSVTTIAGTPGEEGRVDGLAGSGALLNLPTDVVWLGGGAMAVADSGSGTIRVVEPYRAPAEVKADGTIHLLYGTKLLQSDANPIIKESVTFVPVRVLAEQLGYSVQYENGQTTLRSGTTAYTVRTGSSAIARSSEGNAKQTFNIAGTPFNAGGRLFLPVRFFAEELGLDVQWLPDLRAVLLRSKTVGH</sequence>
<proteinExistence type="predicted"/>
<accession>A0A6C0G3U9</accession>
<dbReference type="Pfam" id="PF07833">
    <property type="entry name" value="Cu_amine_oxidN1"/>
    <property type="match status" value="1"/>
</dbReference>
<evidence type="ECO:0000256" key="3">
    <source>
        <dbReference type="SAM" id="SignalP"/>
    </source>
</evidence>
<dbReference type="Pfam" id="PF01436">
    <property type="entry name" value="NHL"/>
    <property type="match status" value="3"/>
</dbReference>
<feature type="signal peptide" evidence="3">
    <location>
        <begin position="1"/>
        <end position="19"/>
    </location>
</feature>
<dbReference type="InterPro" id="IPR011042">
    <property type="entry name" value="6-blade_b-propeller_TolB-like"/>
</dbReference>
<dbReference type="Gene3D" id="2.120.10.30">
    <property type="entry name" value="TolB, C-terminal domain"/>
    <property type="match status" value="3"/>
</dbReference>
<dbReference type="RefSeq" id="WP_162358436.1">
    <property type="nucleotide sequence ID" value="NZ_CP048209.1"/>
</dbReference>
<dbReference type="PANTHER" id="PTHR13833:SF71">
    <property type="entry name" value="NHL DOMAIN-CONTAINING PROTEIN"/>
    <property type="match status" value="1"/>
</dbReference>
<keyword evidence="6" id="KW-1185">Reference proteome</keyword>
<reference evidence="5 6" key="1">
    <citation type="submission" date="2020-01" db="EMBL/GenBank/DDBJ databases">
        <title>Paenibacillus sp. nov., isolated from tomato rhizosphere.</title>
        <authorList>
            <person name="Weon H.-Y."/>
            <person name="Lee S.A."/>
        </authorList>
    </citation>
    <scope>NUCLEOTIDE SEQUENCE [LARGE SCALE GENOMIC DNA]</scope>
    <source>
        <strain evidence="5 6">12200R-189</strain>
    </source>
</reference>
<dbReference type="SUPFAM" id="SSF55383">
    <property type="entry name" value="Copper amine oxidase, domain N"/>
    <property type="match status" value="1"/>
</dbReference>
<dbReference type="PROSITE" id="PS51125">
    <property type="entry name" value="NHL"/>
    <property type="match status" value="1"/>
</dbReference>
<feature type="chain" id="PRO_5038733141" evidence="3">
    <location>
        <begin position="20"/>
        <end position="537"/>
    </location>
</feature>
<dbReference type="Gene3D" id="3.30.457.10">
    <property type="entry name" value="Copper amine oxidase-like, N-terminal domain"/>
    <property type="match status" value="1"/>
</dbReference>
<protein>
    <submittedName>
        <fullName evidence="5">Copper amine oxidase</fullName>
    </submittedName>
</protein>
<dbReference type="SUPFAM" id="SSF101898">
    <property type="entry name" value="NHL repeat"/>
    <property type="match status" value="1"/>
</dbReference>
<dbReference type="Proteomes" id="UP000476064">
    <property type="component" value="Chromosome"/>
</dbReference>
<dbReference type="EMBL" id="CP048209">
    <property type="protein sequence ID" value="QHT61999.1"/>
    <property type="molecule type" value="Genomic_DNA"/>
</dbReference>
<gene>
    <name evidence="5" type="ORF">GXP70_19780</name>
</gene>
<dbReference type="PANTHER" id="PTHR13833">
    <property type="match status" value="1"/>
</dbReference>
<evidence type="ECO:0000259" key="4">
    <source>
        <dbReference type="Pfam" id="PF07833"/>
    </source>
</evidence>
<organism evidence="5 6">
    <name type="scientific">Paenibacillus lycopersici</name>
    <dbReference type="NCBI Taxonomy" id="2704462"/>
    <lineage>
        <taxon>Bacteria</taxon>
        <taxon>Bacillati</taxon>
        <taxon>Bacillota</taxon>
        <taxon>Bacilli</taxon>
        <taxon>Bacillales</taxon>
        <taxon>Paenibacillaceae</taxon>
        <taxon>Paenibacillus</taxon>
    </lineage>
</organism>
<name>A0A6C0G3U9_9BACL</name>
<dbReference type="AlphaFoldDB" id="A0A6C0G3U9"/>
<dbReference type="KEGG" id="plyc:GXP70_19780"/>